<dbReference type="GO" id="GO:0004789">
    <property type="term" value="F:thiamine-phosphate diphosphorylase activity"/>
    <property type="evidence" value="ECO:0007669"/>
    <property type="project" value="UniProtKB-UniRule"/>
</dbReference>
<feature type="binding site" evidence="14">
    <location>
        <position position="177"/>
    </location>
    <ligand>
        <name>2-[(2R,5Z)-2-carboxy-4-methylthiazol-5(2H)-ylidene]ethyl phosphate</name>
        <dbReference type="ChEBI" id="CHEBI:62899"/>
    </ligand>
</feature>
<evidence type="ECO:0000259" key="16">
    <source>
        <dbReference type="Pfam" id="PF08543"/>
    </source>
</evidence>
<keyword evidence="3 14" id="KW-0808">Transferase</keyword>
<dbReference type="PANTHER" id="PTHR20858">
    <property type="entry name" value="PHOSPHOMETHYLPYRIMIDINE KINASE"/>
    <property type="match status" value="1"/>
</dbReference>
<feature type="binding site" evidence="14">
    <location>
        <position position="150"/>
    </location>
    <ligand>
        <name>4-amino-2-methyl-5-(diphosphooxymethyl)pyrimidine</name>
        <dbReference type="ChEBI" id="CHEBI:57841"/>
    </ligand>
</feature>
<dbReference type="FunFam" id="3.40.1190.20:FF:000003">
    <property type="entry name" value="Phosphomethylpyrimidine kinase ThiD"/>
    <property type="match status" value="1"/>
</dbReference>
<dbReference type="HOGENOM" id="CLU_020520_5_1_7"/>
<dbReference type="InterPro" id="IPR004399">
    <property type="entry name" value="HMP/HMP-P_kinase_dom"/>
</dbReference>
<name>A1AS79_PELPD</name>
<dbReference type="FunFam" id="3.20.20.70:FF:000096">
    <property type="entry name" value="Thiamine-phosphate synthase"/>
    <property type="match status" value="1"/>
</dbReference>
<dbReference type="GO" id="GO:0009229">
    <property type="term" value="P:thiamine diphosphate biosynthetic process"/>
    <property type="evidence" value="ECO:0007669"/>
    <property type="project" value="UniProtKB-UniRule"/>
</dbReference>
<gene>
    <name evidence="14" type="primary">thiE</name>
    <name evidence="17" type="ordered locus">Ppro_2595</name>
</gene>
<dbReference type="Proteomes" id="UP000006732">
    <property type="component" value="Chromosome"/>
</dbReference>
<evidence type="ECO:0000256" key="7">
    <source>
        <dbReference type="ARBA" id="ARBA00022840"/>
    </source>
</evidence>
<evidence type="ECO:0000256" key="13">
    <source>
        <dbReference type="ARBA" id="ARBA00047883"/>
    </source>
</evidence>
<keyword evidence="8 14" id="KW-0460">Magnesium</keyword>
<keyword evidence="4 14" id="KW-0479">Metal-binding</keyword>
<dbReference type="UniPathway" id="UPA00060">
    <property type="reaction ID" value="UER00138"/>
</dbReference>
<evidence type="ECO:0000256" key="3">
    <source>
        <dbReference type="ARBA" id="ARBA00022679"/>
    </source>
</evidence>
<keyword evidence="18" id="KW-1185">Reference proteome</keyword>
<dbReference type="AlphaFoldDB" id="A1AS79"/>
<dbReference type="GO" id="GO:0000287">
    <property type="term" value="F:magnesium ion binding"/>
    <property type="evidence" value="ECO:0007669"/>
    <property type="project" value="UniProtKB-UniRule"/>
</dbReference>
<evidence type="ECO:0000256" key="4">
    <source>
        <dbReference type="ARBA" id="ARBA00022723"/>
    </source>
</evidence>
<keyword evidence="7" id="KW-0067">ATP-binding</keyword>
<feature type="binding site" evidence="14">
    <location>
        <position position="82"/>
    </location>
    <ligand>
        <name>4-amino-2-methyl-5-(diphosphooxymethyl)pyrimidine</name>
        <dbReference type="ChEBI" id="CHEBI:57841"/>
    </ligand>
</feature>
<evidence type="ECO:0000256" key="2">
    <source>
        <dbReference type="ARBA" id="ARBA00005165"/>
    </source>
</evidence>
<comment type="catalytic activity">
    <reaction evidence="11 14">
        <text>4-methyl-5-(2-phosphooxyethyl)-thiazole + 4-amino-2-methyl-5-(diphosphooxymethyl)pyrimidine + H(+) = thiamine phosphate + diphosphate</text>
        <dbReference type="Rhea" id="RHEA:22328"/>
        <dbReference type="ChEBI" id="CHEBI:15378"/>
        <dbReference type="ChEBI" id="CHEBI:33019"/>
        <dbReference type="ChEBI" id="CHEBI:37575"/>
        <dbReference type="ChEBI" id="CHEBI:57841"/>
        <dbReference type="ChEBI" id="CHEBI:58296"/>
        <dbReference type="EC" id="2.5.1.3"/>
    </reaction>
</comment>
<dbReference type="NCBIfam" id="TIGR00693">
    <property type="entry name" value="thiE"/>
    <property type="match status" value="1"/>
</dbReference>
<evidence type="ECO:0000313" key="17">
    <source>
        <dbReference type="EMBL" id="ABL00200.1"/>
    </source>
</evidence>
<evidence type="ECO:0000256" key="5">
    <source>
        <dbReference type="ARBA" id="ARBA00022741"/>
    </source>
</evidence>
<keyword evidence="6 17" id="KW-0418">Kinase</keyword>
<dbReference type="KEGG" id="ppd:Ppro_2595"/>
<protein>
    <recommendedName>
        <fullName evidence="14">Thiamine-phosphate synthase</fullName>
        <shortName evidence="14">TP synthase</shortName>
        <shortName evidence="14">TPS</shortName>
        <ecNumber evidence="14">2.5.1.3</ecNumber>
    </recommendedName>
    <alternativeName>
        <fullName evidence="14">Thiamine-phosphate pyrophosphorylase</fullName>
        <shortName evidence="14">TMP pyrophosphorylase</shortName>
        <shortName evidence="14">TMP-PPase</shortName>
    </alternativeName>
</protein>
<dbReference type="InterPro" id="IPR013785">
    <property type="entry name" value="Aldolase_TIM"/>
</dbReference>
<dbReference type="EMBL" id="CP000482">
    <property type="protein sequence ID" value="ABL00200.1"/>
    <property type="molecule type" value="Genomic_DNA"/>
</dbReference>
<evidence type="ECO:0000256" key="1">
    <source>
        <dbReference type="ARBA" id="ARBA00003814"/>
    </source>
</evidence>
<evidence type="ECO:0000256" key="14">
    <source>
        <dbReference type="HAMAP-Rule" id="MF_00097"/>
    </source>
</evidence>
<dbReference type="InterPro" id="IPR029056">
    <property type="entry name" value="Ribokinase-like"/>
</dbReference>
<comment type="catalytic activity">
    <reaction evidence="13 14">
        <text>2-[(2R,5Z)-2-carboxy-4-methylthiazol-5(2H)-ylidene]ethyl phosphate + 4-amino-2-methyl-5-(diphosphooxymethyl)pyrimidine + 2 H(+) = thiamine phosphate + CO2 + diphosphate</text>
        <dbReference type="Rhea" id="RHEA:47844"/>
        <dbReference type="ChEBI" id="CHEBI:15378"/>
        <dbReference type="ChEBI" id="CHEBI:16526"/>
        <dbReference type="ChEBI" id="CHEBI:33019"/>
        <dbReference type="ChEBI" id="CHEBI:37575"/>
        <dbReference type="ChEBI" id="CHEBI:57841"/>
        <dbReference type="ChEBI" id="CHEBI:62899"/>
        <dbReference type="EC" id="2.5.1.3"/>
    </reaction>
</comment>
<dbReference type="GO" id="GO:0009228">
    <property type="term" value="P:thiamine biosynthetic process"/>
    <property type="evidence" value="ECO:0007669"/>
    <property type="project" value="UniProtKB-KW"/>
</dbReference>
<dbReference type="GO" id="GO:0005524">
    <property type="term" value="F:ATP binding"/>
    <property type="evidence" value="ECO:0007669"/>
    <property type="project" value="UniProtKB-KW"/>
</dbReference>
<comment type="cofactor">
    <cofactor evidence="14">
        <name>Mg(2+)</name>
        <dbReference type="ChEBI" id="CHEBI:18420"/>
    </cofactor>
    <text evidence="14">Binds 1 Mg(2+) ion per subunit.</text>
</comment>
<dbReference type="SUPFAM" id="SSF53613">
    <property type="entry name" value="Ribokinase-like"/>
    <property type="match status" value="1"/>
</dbReference>
<dbReference type="GO" id="GO:0008972">
    <property type="term" value="F:phosphomethylpyrimidine kinase activity"/>
    <property type="evidence" value="ECO:0007669"/>
    <property type="project" value="InterPro"/>
</dbReference>
<reference evidence="17 18" key="1">
    <citation type="submission" date="2006-10" db="EMBL/GenBank/DDBJ databases">
        <title>Complete sequence of chromosome of Pelobacter propionicus DSM 2379.</title>
        <authorList>
            <consortium name="US DOE Joint Genome Institute"/>
            <person name="Copeland A."/>
            <person name="Lucas S."/>
            <person name="Lapidus A."/>
            <person name="Barry K."/>
            <person name="Detter J.C."/>
            <person name="Glavina del Rio T."/>
            <person name="Hammon N."/>
            <person name="Israni S."/>
            <person name="Dalin E."/>
            <person name="Tice H."/>
            <person name="Pitluck S."/>
            <person name="Saunders E."/>
            <person name="Brettin T."/>
            <person name="Bruce D."/>
            <person name="Han C."/>
            <person name="Tapia R."/>
            <person name="Schmutz J."/>
            <person name="Larimer F."/>
            <person name="Land M."/>
            <person name="Hauser L."/>
            <person name="Kyrpides N."/>
            <person name="Kim E."/>
            <person name="Lovley D."/>
            <person name="Richardson P."/>
        </authorList>
    </citation>
    <scope>NUCLEOTIDE SEQUENCE [LARGE SCALE GENOMIC DNA]</scope>
    <source>
        <strain evidence="18">DSM 2379 / NBRC 103807 / OttBd1</strain>
    </source>
</reference>
<dbReference type="OrthoDB" id="9810880at2"/>
<dbReference type="STRING" id="338966.Ppro_2595"/>
<dbReference type="InterPro" id="IPR036206">
    <property type="entry name" value="ThiamineP_synth_sf"/>
</dbReference>
<feature type="domain" description="Pyridoxamine kinase/Phosphomethylpyrimidine kinase" evidence="16">
    <location>
        <begin position="235"/>
        <end position="480"/>
    </location>
</feature>
<keyword evidence="10" id="KW-0511">Multifunctional enzyme</keyword>
<dbReference type="eggNOG" id="COG0351">
    <property type="taxonomic scope" value="Bacteria"/>
</dbReference>
<dbReference type="PANTHER" id="PTHR20858:SF17">
    <property type="entry name" value="HYDROXYMETHYLPYRIMIDINE_PHOSPHOMETHYLPYRIMIDINE KINASE THI20-RELATED"/>
    <property type="match status" value="1"/>
</dbReference>
<dbReference type="eggNOG" id="COG0352">
    <property type="taxonomic scope" value="Bacteria"/>
</dbReference>
<keyword evidence="5" id="KW-0547">Nucleotide-binding</keyword>
<evidence type="ECO:0000313" key="18">
    <source>
        <dbReference type="Proteomes" id="UP000006732"/>
    </source>
</evidence>
<dbReference type="InterPro" id="IPR013749">
    <property type="entry name" value="PM/HMP-P_kinase-1"/>
</dbReference>
<dbReference type="EC" id="2.5.1.3" evidence="14"/>
<sequence>MSDSGKPFRLVVNRNTHSSPITGVYLVTDQDDDLVERVSTALKGGVSALQYRAKGKERCHCLSEAAELKRLCRDFGVAFIVNDDMLLAKVLEADGVHLGQDDGSVAQARALLGPDSIIGKSTHDLREALEAEAEGADYIGFGSMYPTTSKSVSHLPGTTGLMEIRDRIRLPIVAIGGITPANACRVVDAGADALAVISSVLSSPRPDVAVTELKLLFNRRRPLPRGAVLTVAGSDSGGGAGIQADIKTITLLGSYAASVLTALTAQNTRGVSSIHGLPPSFVMDQLDSVLADIPIDVIKTGMLHTPAIVSALAERLGERTTLLPLVIDPVMIAKGGAALMEREAAQTFLEQLMPLAYLLTPNIPETERLLGRTIQNEAETEQAARDLHALGAANVLIKGGHMGGRLSTDILFDGRECHHFSVERVFTSNTHGTGCTYASAIAAFLAQGEPLRTAVERAKQFITAAIQLARPLGRGHSPVNHFAAAQQTAAHPLS</sequence>
<comment type="similarity">
    <text evidence="14">Belongs to the thiamine-phosphate synthase family.</text>
</comment>
<comment type="function">
    <text evidence="1 14">Condenses 4-methyl-5-(beta-hydroxyethyl)thiazole monophosphate (THZ-P) and 2-methyl-4-amino-5-hydroxymethyl pyrimidine pyrophosphate (HMP-PP) to form thiamine monophosphate (TMP).</text>
</comment>
<proteinExistence type="inferred from homology"/>
<keyword evidence="9 14" id="KW-0784">Thiamine biosynthesis</keyword>
<organism evidence="17 18">
    <name type="scientific">Pelobacter propionicus (strain DSM 2379 / NBRC 103807 / OttBd1)</name>
    <dbReference type="NCBI Taxonomy" id="338966"/>
    <lineage>
        <taxon>Bacteria</taxon>
        <taxon>Pseudomonadati</taxon>
        <taxon>Thermodesulfobacteriota</taxon>
        <taxon>Desulfuromonadia</taxon>
        <taxon>Desulfuromonadales</taxon>
        <taxon>Desulfuromonadaceae</taxon>
        <taxon>Pelobacter</taxon>
    </lineage>
</organism>
<evidence type="ECO:0000256" key="10">
    <source>
        <dbReference type="ARBA" id="ARBA00023268"/>
    </source>
</evidence>
<feature type="binding site" evidence="14">
    <location>
        <position position="102"/>
    </location>
    <ligand>
        <name>Mg(2+)</name>
        <dbReference type="ChEBI" id="CHEBI:18420"/>
    </ligand>
</feature>
<dbReference type="RefSeq" id="WP_011736453.1">
    <property type="nucleotide sequence ID" value="NC_008609.1"/>
</dbReference>
<evidence type="ECO:0000256" key="6">
    <source>
        <dbReference type="ARBA" id="ARBA00022777"/>
    </source>
</evidence>
<dbReference type="Gene3D" id="3.20.20.70">
    <property type="entry name" value="Aldolase class I"/>
    <property type="match status" value="1"/>
</dbReference>
<dbReference type="Gene3D" id="3.40.1190.20">
    <property type="match status" value="1"/>
</dbReference>
<feature type="binding site" evidence="14">
    <location>
        <position position="83"/>
    </location>
    <ligand>
        <name>Mg(2+)</name>
        <dbReference type="ChEBI" id="CHEBI:18420"/>
    </ligand>
</feature>
<dbReference type="CDD" id="cd00564">
    <property type="entry name" value="TMP_TenI"/>
    <property type="match status" value="1"/>
</dbReference>
<dbReference type="CDD" id="cd01169">
    <property type="entry name" value="HMPP_kinase"/>
    <property type="match status" value="1"/>
</dbReference>
<dbReference type="Pfam" id="PF08543">
    <property type="entry name" value="Phos_pyr_kin"/>
    <property type="match status" value="1"/>
</dbReference>
<feature type="binding site" evidence="14">
    <location>
        <begin position="147"/>
        <end position="149"/>
    </location>
    <ligand>
        <name>2-[(2R,5Z)-2-carboxy-4-methylthiazol-5(2H)-ylidene]ethyl phosphate</name>
        <dbReference type="ChEBI" id="CHEBI:62899"/>
    </ligand>
</feature>
<dbReference type="SUPFAM" id="SSF51391">
    <property type="entry name" value="Thiamin phosphate synthase"/>
    <property type="match status" value="1"/>
</dbReference>
<dbReference type="InterPro" id="IPR022998">
    <property type="entry name" value="ThiamineP_synth_TenI"/>
</dbReference>
<dbReference type="HAMAP" id="MF_00097">
    <property type="entry name" value="TMP_synthase"/>
    <property type="match status" value="1"/>
</dbReference>
<dbReference type="InterPro" id="IPR034291">
    <property type="entry name" value="TMP_synthase"/>
</dbReference>
<feature type="binding site" evidence="14">
    <location>
        <position position="121"/>
    </location>
    <ligand>
        <name>4-amino-2-methyl-5-(diphosphooxymethyl)pyrimidine</name>
        <dbReference type="ChEBI" id="CHEBI:57841"/>
    </ligand>
</feature>
<evidence type="ECO:0000259" key="15">
    <source>
        <dbReference type="Pfam" id="PF02581"/>
    </source>
</evidence>
<feature type="domain" description="Thiamine phosphate synthase/TenI" evidence="15">
    <location>
        <begin position="24"/>
        <end position="200"/>
    </location>
</feature>
<accession>A1AS79</accession>
<dbReference type="GO" id="GO:0008902">
    <property type="term" value="F:hydroxymethylpyrimidine kinase activity"/>
    <property type="evidence" value="ECO:0007669"/>
    <property type="project" value="TreeGrafter"/>
</dbReference>
<comment type="catalytic activity">
    <reaction evidence="12 14">
        <text>2-(2-carboxy-4-methylthiazol-5-yl)ethyl phosphate + 4-amino-2-methyl-5-(diphosphooxymethyl)pyrimidine + 2 H(+) = thiamine phosphate + CO2 + diphosphate</text>
        <dbReference type="Rhea" id="RHEA:47848"/>
        <dbReference type="ChEBI" id="CHEBI:15378"/>
        <dbReference type="ChEBI" id="CHEBI:16526"/>
        <dbReference type="ChEBI" id="CHEBI:33019"/>
        <dbReference type="ChEBI" id="CHEBI:37575"/>
        <dbReference type="ChEBI" id="CHEBI:57841"/>
        <dbReference type="ChEBI" id="CHEBI:62890"/>
        <dbReference type="EC" id="2.5.1.3"/>
    </reaction>
</comment>
<dbReference type="Pfam" id="PF02581">
    <property type="entry name" value="TMP-TENI"/>
    <property type="match status" value="1"/>
</dbReference>
<evidence type="ECO:0000256" key="9">
    <source>
        <dbReference type="ARBA" id="ARBA00022977"/>
    </source>
</evidence>
<feature type="binding site" evidence="14">
    <location>
        <begin position="50"/>
        <end position="54"/>
    </location>
    <ligand>
        <name>4-amino-2-methyl-5-(diphosphooxymethyl)pyrimidine</name>
        <dbReference type="ChEBI" id="CHEBI:57841"/>
    </ligand>
</feature>
<feature type="binding site" evidence="14">
    <location>
        <begin position="197"/>
        <end position="198"/>
    </location>
    <ligand>
        <name>2-[(2R,5Z)-2-carboxy-4-methylthiazol-5(2H)-ylidene]ethyl phosphate</name>
        <dbReference type="ChEBI" id="CHEBI:62899"/>
    </ligand>
</feature>
<evidence type="ECO:0000256" key="12">
    <source>
        <dbReference type="ARBA" id="ARBA00047851"/>
    </source>
</evidence>
<dbReference type="GO" id="GO:0005829">
    <property type="term" value="C:cytosol"/>
    <property type="evidence" value="ECO:0007669"/>
    <property type="project" value="TreeGrafter"/>
</dbReference>
<comment type="pathway">
    <text evidence="2 14">Cofactor biosynthesis; thiamine diphosphate biosynthesis; thiamine phosphate from 4-amino-2-methyl-5-diphosphomethylpyrimidine and 4-methyl-5-(2-phosphoethyl)-thiazole: step 1/1.</text>
</comment>
<evidence type="ECO:0000256" key="8">
    <source>
        <dbReference type="ARBA" id="ARBA00022842"/>
    </source>
</evidence>
<dbReference type="NCBIfam" id="TIGR00097">
    <property type="entry name" value="HMP-P_kinase"/>
    <property type="match status" value="1"/>
</dbReference>
<evidence type="ECO:0000256" key="11">
    <source>
        <dbReference type="ARBA" id="ARBA00047334"/>
    </source>
</evidence>